<dbReference type="GO" id="GO:0006355">
    <property type="term" value="P:regulation of DNA-templated transcription"/>
    <property type="evidence" value="ECO:0007669"/>
    <property type="project" value="InterPro"/>
</dbReference>
<dbReference type="InterPro" id="IPR005158">
    <property type="entry name" value="BTAD"/>
</dbReference>
<evidence type="ECO:0000256" key="2">
    <source>
        <dbReference type="ARBA" id="ARBA00023125"/>
    </source>
</evidence>
<dbReference type="InterPro" id="IPR036388">
    <property type="entry name" value="WH-like_DNA-bd_sf"/>
</dbReference>
<keyword evidence="6" id="KW-1185">Reference proteome</keyword>
<dbReference type="EMBL" id="LT629772">
    <property type="protein sequence ID" value="SDR98112.1"/>
    <property type="molecule type" value="Genomic_DNA"/>
</dbReference>
<dbReference type="PANTHER" id="PTHR47691:SF3">
    <property type="entry name" value="HTH-TYPE TRANSCRIPTIONAL REGULATOR RV0890C-RELATED"/>
    <property type="match status" value="1"/>
</dbReference>
<dbReference type="InterPro" id="IPR041664">
    <property type="entry name" value="AAA_16"/>
</dbReference>
<evidence type="ECO:0000259" key="4">
    <source>
        <dbReference type="PROSITE" id="PS51755"/>
    </source>
</evidence>
<dbReference type="SUPFAM" id="SSF52540">
    <property type="entry name" value="P-loop containing nucleoside triphosphate hydrolases"/>
    <property type="match status" value="1"/>
</dbReference>
<evidence type="ECO:0000256" key="3">
    <source>
        <dbReference type="PROSITE-ProRule" id="PRU01091"/>
    </source>
</evidence>
<comment type="similarity">
    <text evidence="1">Belongs to the AfsR/DnrI/RedD regulatory family.</text>
</comment>
<dbReference type="Pfam" id="PF03704">
    <property type="entry name" value="BTAD"/>
    <property type="match status" value="1"/>
</dbReference>
<dbReference type="SMART" id="SM01043">
    <property type="entry name" value="BTAD"/>
    <property type="match status" value="1"/>
</dbReference>
<evidence type="ECO:0000313" key="6">
    <source>
        <dbReference type="Proteomes" id="UP000199103"/>
    </source>
</evidence>
<dbReference type="Proteomes" id="UP000199103">
    <property type="component" value="Chromosome I"/>
</dbReference>
<dbReference type="Pfam" id="PF13191">
    <property type="entry name" value="AAA_16"/>
    <property type="match status" value="1"/>
</dbReference>
<reference evidence="5 6" key="1">
    <citation type="submission" date="2016-10" db="EMBL/GenBank/DDBJ databases">
        <authorList>
            <person name="de Groot N.N."/>
        </authorList>
    </citation>
    <scope>NUCLEOTIDE SEQUENCE [LARGE SCALE GENOMIC DNA]</scope>
    <source>
        <strain evidence="5 6">DSM 21800</strain>
    </source>
</reference>
<dbReference type="Gene3D" id="3.40.50.300">
    <property type="entry name" value="P-loop containing nucleotide triphosphate hydrolases"/>
    <property type="match status" value="1"/>
</dbReference>
<dbReference type="GO" id="GO:0000160">
    <property type="term" value="P:phosphorelay signal transduction system"/>
    <property type="evidence" value="ECO:0007669"/>
    <property type="project" value="InterPro"/>
</dbReference>
<name>A0A1H1NGP6_9ACTN</name>
<organism evidence="5 6">
    <name type="scientific">Microlunatus soli</name>
    <dbReference type="NCBI Taxonomy" id="630515"/>
    <lineage>
        <taxon>Bacteria</taxon>
        <taxon>Bacillati</taxon>
        <taxon>Actinomycetota</taxon>
        <taxon>Actinomycetes</taxon>
        <taxon>Propionibacteriales</taxon>
        <taxon>Propionibacteriaceae</taxon>
        <taxon>Microlunatus</taxon>
    </lineage>
</organism>
<dbReference type="SUPFAM" id="SSF48452">
    <property type="entry name" value="TPR-like"/>
    <property type="match status" value="1"/>
</dbReference>
<dbReference type="STRING" id="630515.SAMN04489812_0510"/>
<dbReference type="InterPro" id="IPR016032">
    <property type="entry name" value="Sig_transdc_resp-reg_C-effctor"/>
</dbReference>
<dbReference type="InterPro" id="IPR011990">
    <property type="entry name" value="TPR-like_helical_dom_sf"/>
</dbReference>
<dbReference type="InterPro" id="IPR001867">
    <property type="entry name" value="OmpR/PhoB-type_DNA-bd"/>
</dbReference>
<protein>
    <submittedName>
        <fullName evidence="5">Predicted ATPase</fullName>
    </submittedName>
</protein>
<dbReference type="CDD" id="cd15831">
    <property type="entry name" value="BTAD"/>
    <property type="match status" value="1"/>
</dbReference>
<gene>
    <name evidence="5" type="ORF">SAMN04489812_0510</name>
</gene>
<evidence type="ECO:0000313" key="5">
    <source>
        <dbReference type="EMBL" id="SDR98112.1"/>
    </source>
</evidence>
<feature type="DNA-binding region" description="OmpR/PhoB-type" evidence="3">
    <location>
        <begin position="1"/>
        <end position="93"/>
    </location>
</feature>
<dbReference type="SUPFAM" id="SSF46894">
    <property type="entry name" value="C-terminal effector domain of the bipartite response regulators"/>
    <property type="match status" value="1"/>
</dbReference>
<dbReference type="Gene3D" id="1.25.40.10">
    <property type="entry name" value="Tetratricopeptide repeat domain"/>
    <property type="match status" value="2"/>
</dbReference>
<dbReference type="PANTHER" id="PTHR47691">
    <property type="entry name" value="REGULATOR-RELATED"/>
    <property type="match status" value="1"/>
</dbReference>
<dbReference type="PROSITE" id="PS51755">
    <property type="entry name" value="OMPR_PHOB"/>
    <property type="match status" value="1"/>
</dbReference>
<sequence length="1133" mass="122644">MDDVQIALLGPLQVTVDGVAVPVPGSRLRALLIRLAVDAPRAVSSSELVDTIWADEPPAEAANALQSLVSRLRRALGGSSSVLAEATGYRLAVQRDAIDANRFAALVDDARRLLRDDQPQAAVDACAAALDLWRGEPLAEAGDAPYVGGLVAGVQNQRLDAIGIRNDALLELGRGPELITELERLVQEHPLREQFVVQQLRALAAAGRAGEALAAYERCRAMLADEFGSDPGPLLQQTHLALLRGELPADAGAEPDQQTNLTPALTSFVGREAELDRIAGALASSRLTTIVGPGGAGKTRIAAEAARGWLERTGSAAWLVELAPVGTAANIIGAVLSALGLRDAHLADRTKDRVPSPDDTERLVDHLRRHPCLLVLDNCEHLIDAAAKTTEDLLSRAPQLRILATSREPLAITGEMLCALPPLGLPPADCPLDRASGYPAVRLWLDRATAIDPGFRLDDATLPAVLEIVNRLDGLPLAIELAAARLRALPVIDIARLLFDRFRLLTGGSRTSMPRHRTLRAVVEWSWDLLTDAERLLAMRMSILPAGAGIDTATAICADDRLASDTVGELLITLTDKSLLQRSSTSPVRFRMLETIREYGQERLTESDGLAAARRRHADYFLDLVQQLEPALRDRRQLAARAQLELERENIFAAIRYLLDNDRPHDGLLMILAQLWYFQVQDHEGELAYWLDQAIIAYGDSDDPLLDYGLLASALASVSVQAADAWTEVRDRLRPIMPRLQDGPKAPFASLEALRMMLPMFIDFVGDGAESGGDGSDGDRDDLATRPFITDPQIWSDYATKMITEAEDSDDVWIRGIAYLGASGIAENQGDLDAIDRYATEAYRAFETCGDRWGLSSTLSFRAQVESLRGNTSAATALLEESLGLSPTMGAEDDALIIHLRLAGLSIRADDLPAARRHLESLRAAGRRNAANPERVMFADAIETELLWLEGDPDGAMTLADKLRGELAAMPHPNRFAGHRVALCCVAIAYVEALAAVEHPIGSTTQRDDHLRRGLADLRNGYRPTVMTEDIPMISEFANSSAALAAAAGQPQRAAFLLGIGAGLIGIDNAEDRHRARIKEQLRCDLDADRFAAAFESGRRCTRAEAFAALDPEQLITVCGFGDQLSDGRPEPS</sequence>
<dbReference type="AlphaFoldDB" id="A0A1H1NGP6"/>
<dbReference type="Gene3D" id="1.10.10.10">
    <property type="entry name" value="Winged helix-like DNA-binding domain superfamily/Winged helix DNA-binding domain"/>
    <property type="match status" value="1"/>
</dbReference>
<feature type="domain" description="OmpR/PhoB-type" evidence="4">
    <location>
        <begin position="1"/>
        <end position="93"/>
    </location>
</feature>
<keyword evidence="2 3" id="KW-0238">DNA-binding</keyword>
<dbReference type="PRINTS" id="PR00364">
    <property type="entry name" value="DISEASERSIST"/>
</dbReference>
<proteinExistence type="inferred from homology"/>
<dbReference type="SMART" id="SM00862">
    <property type="entry name" value="Trans_reg_C"/>
    <property type="match status" value="1"/>
</dbReference>
<evidence type="ECO:0000256" key="1">
    <source>
        <dbReference type="ARBA" id="ARBA00005820"/>
    </source>
</evidence>
<accession>A0A1H1NGP6</accession>
<dbReference type="GO" id="GO:0003677">
    <property type="term" value="F:DNA binding"/>
    <property type="evidence" value="ECO:0007669"/>
    <property type="project" value="UniProtKB-UniRule"/>
</dbReference>
<dbReference type="OrthoDB" id="3755432at2"/>
<dbReference type="RefSeq" id="WP_091519370.1">
    <property type="nucleotide sequence ID" value="NZ_LT629772.1"/>
</dbReference>
<dbReference type="InterPro" id="IPR027417">
    <property type="entry name" value="P-loop_NTPase"/>
</dbReference>